<protein>
    <submittedName>
        <fullName evidence="2">XRE family transcriptional regulator</fullName>
    </submittedName>
</protein>
<name>A0A4Z0R7C0_9FIRM</name>
<organism evidence="2 3">
    <name type="scientific">Desulfosporosinus fructosivorans</name>
    <dbReference type="NCBI Taxonomy" id="2018669"/>
    <lineage>
        <taxon>Bacteria</taxon>
        <taxon>Bacillati</taxon>
        <taxon>Bacillota</taxon>
        <taxon>Clostridia</taxon>
        <taxon>Eubacteriales</taxon>
        <taxon>Desulfitobacteriaceae</taxon>
        <taxon>Desulfosporosinus</taxon>
    </lineage>
</organism>
<dbReference type="EMBL" id="SPQQ01000002">
    <property type="protein sequence ID" value="TGE38710.1"/>
    <property type="molecule type" value="Genomic_DNA"/>
</dbReference>
<feature type="domain" description="HTH cro/C1-type" evidence="1">
    <location>
        <begin position="5"/>
        <end position="59"/>
    </location>
</feature>
<dbReference type="AlphaFoldDB" id="A0A4Z0R7C0"/>
<dbReference type="Gene3D" id="1.10.260.40">
    <property type="entry name" value="lambda repressor-like DNA-binding domains"/>
    <property type="match status" value="1"/>
</dbReference>
<evidence type="ECO:0000313" key="3">
    <source>
        <dbReference type="Proteomes" id="UP000298460"/>
    </source>
</evidence>
<evidence type="ECO:0000259" key="1">
    <source>
        <dbReference type="PROSITE" id="PS50943"/>
    </source>
</evidence>
<dbReference type="SMART" id="SM00530">
    <property type="entry name" value="HTH_XRE"/>
    <property type="match status" value="1"/>
</dbReference>
<dbReference type="InterPro" id="IPR010982">
    <property type="entry name" value="Lambda_DNA-bd_dom_sf"/>
</dbReference>
<proteinExistence type="predicted"/>
<evidence type="ECO:0000313" key="2">
    <source>
        <dbReference type="EMBL" id="TGE38710.1"/>
    </source>
</evidence>
<dbReference type="SUPFAM" id="SSF47413">
    <property type="entry name" value="lambda repressor-like DNA-binding domains"/>
    <property type="match status" value="1"/>
</dbReference>
<dbReference type="PROSITE" id="PS50943">
    <property type="entry name" value="HTH_CROC1"/>
    <property type="match status" value="1"/>
</dbReference>
<sequence>MTMVLRELRKIYKISMQELADAIGVSKQLIGQIEKGNRIITDDVLNKLVEYFGLNKNLPNDYRGFLLKDKMDDIEDSKVRIVKINKEVEEIETEVTDPDTGEKYISHHRIIDESDYIIRKYKLSKAMLTKKIEGRLSGIIENCMKEQEDNYGVTSVSYEKALLEAEAKVNFFEEIINLDSKADQNIFSKVVRALSIATNGGFDSDIFTNNLVELIRKEMKPVATQKSLQR</sequence>
<dbReference type="CDD" id="cd00093">
    <property type="entry name" value="HTH_XRE"/>
    <property type="match status" value="1"/>
</dbReference>
<reference evidence="2 3" key="1">
    <citation type="submission" date="2019-03" db="EMBL/GenBank/DDBJ databases">
        <title>Draft Genome Sequence of Desulfosporosinus fructosivorans Strain 63.6F, Isolated from Marine Sediment in the Baltic Sea.</title>
        <authorList>
            <person name="Hausmann B."/>
            <person name="Vandieken V."/>
            <person name="Pjevac P."/>
            <person name="Schreck K."/>
            <person name="Herbold C.W."/>
            <person name="Loy A."/>
        </authorList>
    </citation>
    <scope>NUCLEOTIDE SEQUENCE [LARGE SCALE GENOMIC DNA]</scope>
    <source>
        <strain evidence="2 3">63.6F</strain>
    </source>
</reference>
<comment type="caution">
    <text evidence="2">The sequence shown here is derived from an EMBL/GenBank/DDBJ whole genome shotgun (WGS) entry which is preliminary data.</text>
</comment>
<accession>A0A4Z0R7C0</accession>
<keyword evidence="3" id="KW-1185">Reference proteome</keyword>
<dbReference type="Pfam" id="PF01381">
    <property type="entry name" value="HTH_3"/>
    <property type="match status" value="1"/>
</dbReference>
<gene>
    <name evidence="2" type="ORF">E4K67_04285</name>
</gene>
<dbReference type="Proteomes" id="UP000298460">
    <property type="component" value="Unassembled WGS sequence"/>
</dbReference>
<dbReference type="GO" id="GO:0003677">
    <property type="term" value="F:DNA binding"/>
    <property type="evidence" value="ECO:0007669"/>
    <property type="project" value="InterPro"/>
</dbReference>
<dbReference type="InterPro" id="IPR001387">
    <property type="entry name" value="Cro/C1-type_HTH"/>
</dbReference>